<name>A0A3M7PYG0_BRAPC</name>
<comment type="caution">
    <text evidence="1">The sequence shown here is derived from an EMBL/GenBank/DDBJ whole genome shotgun (WGS) entry which is preliminary data.</text>
</comment>
<gene>
    <name evidence="1" type="ORF">BpHYR1_021730</name>
</gene>
<evidence type="ECO:0000313" key="1">
    <source>
        <dbReference type="EMBL" id="RNA03815.1"/>
    </source>
</evidence>
<dbReference type="EMBL" id="REGN01008340">
    <property type="protein sequence ID" value="RNA03815.1"/>
    <property type="molecule type" value="Genomic_DNA"/>
</dbReference>
<organism evidence="1 2">
    <name type="scientific">Brachionus plicatilis</name>
    <name type="common">Marine rotifer</name>
    <name type="synonym">Brachionus muelleri</name>
    <dbReference type="NCBI Taxonomy" id="10195"/>
    <lineage>
        <taxon>Eukaryota</taxon>
        <taxon>Metazoa</taxon>
        <taxon>Spiralia</taxon>
        <taxon>Gnathifera</taxon>
        <taxon>Rotifera</taxon>
        <taxon>Eurotatoria</taxon>
        <taxon>Monogononta</taxon>
        <taxon>Pseudotrocha</taxon>
        <taxon>Ploima</taxon>
        <taxon>Brachionidae</taxon>
        <taxon>Brachionus</taxon>
    </lineage>
</organism>
<dbReference type="AlphaFoldDB" id="A0A3M7PYG0"/>
<reference evidence="1 2" key="1">
    <citation type="journal article" date="2018" name="Sci. Rep.">
        <title>Genomic signatures of local adaptation to the degree of environmental predictability in rotifers.</title>
        <authorList>
            <person name="Franch-Gras L."/>
            <person name="Hahn C."/>
            <person name="Garcia-Roger E.M."/>
            <person name="Carmona M.J."/>
            <person name="Serra M."/>
            <person name="Gomez A."/>
        </authorList>
    </citation>
    <scope>NUCLEOTIDE SEQUENCE [LARGE SCALE GENOMIC DNA]</scope>
    <source>
        <strain evidence="1">HYR1</strain>
    </source>
</reference>
<evidence type="ECO:0000313" key="2">
    <source>
        <dbReference type="Proteomes" id="UP000276133"/>
    </source>
</evidence>
<protein>
    <submittedName>
        <fullName evidence="1">Uncharacterized protein</fullName>
    </submittedName>
</protein>
<accession>A0A3M7PYG0</accession>
<keyword evidence="2" id="KW-1185">Reference proteome</keyword>
<dbReference type="Proteomes" id="UP000276133">
    <property type="component" value="Unassembled WGS sequence"/>
</dbReference>
<proteinExistence type="predicted"/>
<sequence>MNKKIFINSSSQNFIKRLNCILFQLYYQAFNAFISTPKQNHDIKSIIVLLVTSQRPINIKRFEQKLSKNESLFNFPILLY</sequence>